<feature type="compositionally biased region" description="Pro residues" evidence="1">
    <location>
        <begin position="412"/>
        <end position="435"/>
    </location>
</feature>
<keyword evidence="2" id="KW-0472">Membrane</keyword>
<feature type="compositionally biased region" description="Gly residues" evidence="1">
    <location>
        <begin position="462"/>
        <end position="474"/>
    </location>
</feature>
<feature type="region of interest" description="Disordered" evidence="1">
    <location>
        <begin position="274"/>
        <end position="476"/>
    </location>
</feature>
<keyword evidence="5" id="KW-1185">Reference proteome</keyword>
<organism evidence="4 5">
    <name type="scientific">Nocardioides marinisabuli</name>
    <dbReference type="NCBI Taxonomy" id="419476"/>
    <lineage>
        <taxon>Bacteria</taxon>
        <taxon>Bacillati</taxon>
        <taxon>Actinomycetota</taxon>
        <taxon>Actinomycetes</taxon>
        <taxon>Propionibacteriales</taxon>
        <taxon>Nocardioidaceae</taxon>
        <taxon>Nocardioides</taxon>
    </lineage>
</organism>
<dbReference type="InterPro" id="IPR000719">
    <property type="entry name" value="Prot_kinase_dom"/>
</dbReference>
<proteinExistence type="predicted"/>
<reference evidence="4 5" key="1">
    <citation type="submission" date="2020-07" db="EMBL/GenBank/DDBJ databases">
        <title>Sequencing the genomes of 1000 actinobacteria strains.</title>
        <authorList>
            <person name="Klenk H.-P."/>
        </authorList>
    </citation>
    <scope>NUCLEOTIDE SEQUENCE [LARGE SCALE GENOMIC DNA]</scope>
    <source>
        <strain evidence="4 5">DSM 18965</strain>
    </source>
</reference>
<dbReference type="Proteomes" id="UP000516957">
    <property type="component" value="Unassembled WGS sequence"/>
</dbReference>
<dbReference type="AlphaFoldDB" id="A0A7Y9EZZ0"/>
<evidence type="ECO:0000256" key="2">
    <source>
        <dbReference type="SAM" id="Phobius"/>
    </source>
</evidence>
<name>A0A7Y9EZZ0_9ACTN</name>
<feature type="transmembrane region" description="Helical" evidence="2">
    <location>
        <begin position="505"/>
        <end position="525"/>
    </location>
</feature>
<dbReference type="InterPro" id="IPR011009">
    <property type="entry name" value="Kinase-like_dom_sf"/>
</dbReference>
<evidence type="ECO:0000313" key="5">
    <source>
        <dbReference type="Proteomes" id="UP000516957"/>
    </source>
</evidence>
<feature type="compositionally biased region" description="Low complexity" evidence="1">
    <location>
        <begin position="541"/>
        <end position="558"/>
    </location>
</feature>
<keyword evidence="2" id="KW-1133">Transmembrane helix</keyword>
<dbReference type="CDD" id="cd13973">
    <property type="entry name" value="PK_MviN-like"/>
    <property type="match status" value="1"/>
</dbReference>
<dbReference type="EMBL" id="JACCBE010000001">
    <property type="protein sequence ID" value="NYD57004.1"/>
    <property type="molecule type" value="Genomic_DNA"/>
</dbReference>
<dbReference type="GO" id="GO:0004672">
    <property type="term" value="F:protein kinase activity"/>
    <property type="evidence" value="ECO:0007669"/>
    <property type="project" value="InterPro"/>
</dbReference>
<dbReference type="SMART" id="SM00220">
    <property type="entry name" value="S_TKc"/>
    <property type="match status" value="1"/>
</dbReference>
<feature type="region of interest" description="Disordered" evidence="1">
    <location>
        <begin position="527"/>
        <end position="596"/>
    </location>
</feature>
<sequence>MPHSIRPGDLLAGRYRLVDLLSESGSGRFWRAHDRILERHVALHVISAEDPRAEGLLRAARRSATVLDPHILRVLDAEEVDGLCYVVNEWGTGTSLDIMLGAGGVLSPRRAAWLVAEVGAAATVAHAAGVAHGRLNPENVLVDLHGSIRVIGWCVDAALHGRPESRVEDDVDDLAGLLYAALTGRWAGASDSAVVSAPREHGRVLRPRQVRAGIPRQLDVLCDEVLDLSGRGRGLRAPESARGLTAALEDFVGDPTGIPESLVERLVSRGSGPVRFSAVPELGLRPADEPEVEPTRVVRAEDLPRDEPTVVVPTPEPTPSDEPAASDVPAPSDVSAQPDEPTVVTELPSGDPDTNTDTADTDTEAEPVEAPDAAGPTTQADGRQAASSVDLPTEAGLPSFDEQEDRSRRQVPGPPPPPLEEPTPRPLFAPEPPEGTPVRRARPGAASTPTGAGDYWPWDTGTGHGTGHGTGVGALGSMTHTGSGLLDTGVPADDDQVPGRSTFRLAALLLAGVLLVVAVAVAFNLGRGRTPLGSVPDDEASPTAGTSATASATPEPLTGLSVTDLDPQADPPEENPELTPLTVDGDPATSWRTSTYRQDLGPAGLKTGVGLVVDLGDPAEVRGVELDLLGEGSQVQLFVTDEAPSGVADLEPVADVSAGTQERIELDQAVAGRYVTVWFTSLPDVGDGFRAEVSEIRVLG</sequence>
<dbReference type="Gene3D" id="1.10.510.10">
    <property type="entry name" value="Transferase(Phosphotransferase) domain 1"/>
    <property type="match status" value="1"/>
</dbReference>
<dbReference type="SUPFAM" id="SSF56112">
    <property type="entry name" value="Protein kinase-like (PK-like)"/>
    <property type="match status" value="1"/>
</dbReference>
<feature type="domain" description="Protein kinase" evidence="3">
    <location>
        <begin position="15"/>
        <end position="343"/>
    </location>
</feature>
<protein>
    <recommendedName>
        <fullName evidence="3">Protein kinase domain-containing protein</fullName>
    </recommendedName>
</protein>
<feature type="compositionally biased region" description="Acidic residues" evidence="1">
    <location>
        <begin position="359"/>
        <end position="369"/>
    </location>
</feature>
<dbReference type="Gene3D" id="2.60.120.260">
    <property type="entry name" value="Galactose-binding domain-like"/>
    <property type="match status" value="1"/>
</dbReference>
<dbReference type="Gene3D" id="3.30.200.20">
    <property type="entry name" value="Phosphorylase Kinase, domain 1"/>
    <property type="match status" value="1"/>
</dbReference>
<evidence type="ECO:0000313" key="4">
    <source>
        <dbReference type="EMBL" id="NYD57004.1"/>
    </source>
</evidence>
<evidence type="ECO:0000259" key="3">
    <source>
        <dbReference type="PROSITE" id="PS50011"/>
    </source>
</evidence>
<accession>A0A7Y9EZZ0</accession>
<comment type="caution">
    <text evidence="4">The sequence shown here is derived from an EMBL/GenBank/DDBJ whole genome shotgun (WGS) entry which is preliminary data.</text>
</comment>
<feature type="compositionally biased region" description="Basic and acidic residues" evidence="1">
    <location>
        <begin position="293"/>
        <end position="308"/>
    </location>
</feature>
<evidence type="ECO:0000256" key="1">
    <source>
        <dbReference type="SAM" id="MobiDB-lite"/>
    </source>
</evidence>
<dbReference type="RefSeq" id="WP_179614827.1">
    <property type="nucleotide sequence ID" value="NZ_CP059163.1"/>
</dbReference>
<dbReference type="PROSITE" id="PS50011">
    <property type="entry name" value="PROTEIN_KINASE_DOM"/>
    <property type="match status" value="1"/>
</dbReference>
<dbReference type="GO" id="GO:0005524">
    <property type="term" value="F:ATP binding"/>
    <property type="evidence" value="ECO:0007669"/>
    <property type="project" value="InterPro"/>
</dbReference>
<feature type="compositionally biased region" description="Polar residues" evidence="1">
    <location>
        <begin position="376"/>
        <end position="387"/>
    </location>
</feature>
<gene>
    <name evidence="4" type="ORF">BKA08_001242</name>
</gene>
<keyword evidence="2" id="KW-0812">Transmembrane</keyword>